<dbReference type="OrthoDB" id="9808890at2"/>
<dbReference type="Pfam" id="PF00877">
    <property type="entry name" value="NLPC_P60"/>
    <property type="match status" value="1"/>
</dbReference>
<dbReference type="AlphaFoldDB" id="A0A1I0W4I0"/>
<dbReference type="PANTHER" id="PTHR47053">
    <property type="entry name" value="MUREIN DD-ENDOPEPTIDASE MEPH-RELATED"/>
    <property type="match status" value="1"/>
</dbReference>
<evidence type="ECO:0000256" key="5">
    <source>
        <dbReference type="SAM" id="Phobius"/>
    </source>
</evidence>
<accession>A0A1I0W4I0</accession>
<feature type="domain" description="NlpC/P60" evidence="6">
    <location>
        <begin position="350"/>
        <end position="479"/>
    </location>
</feature>
<proteinExistence type="inferred from homology"/>
<feature type="transmembrane region" description="Helical" evidence="5">
    <location>
        <begin position="12"/>
        <end position="30"/>
    </location>
</feature>
<sequence>MIKDSNKLNPKYLFLLFILLTSGVIIYKSLSQYLNQKYESKNSEDEISDKVSEESKINFNISRDCYVDAFSPNNYKPIENIPNEMNTPKFWISNYKNSSSLVMDYDKVKDLNAKILENNLGVYDLKNYSMPSKEEISNSIKEYAVNITKYYNDNKTKYTSKDEAVLKDNLNLNSISSPTLPQYGLTLTKTNIRSYPADSGAYKASDSIFIDMFQQSSLEINEPVVILHESLDKKWYFIQGYNYKGWCSSSNIGKVKNKDDLFNYLENNKFIITTGNHINAYSLDDNIKYSYNMGSKIFLYENNNETKDISQEIVNNNYIIKIPIKDENDNLIFKIGKLSFSEDTNYGYLSYTIENVLLQGFKSLGEKYDWGNKFNGRDCSGYISSIYNTMGFRLPRDTDPMEKIPCISLKLTGNKEKQIENLLPGSLLFMNNHVMMYLGNYTGSNYMIHAFRNTGDGISVNQVGVTSTKLPYNTSNSFLDKCSSVLTLK</sequence>
<dbReference type="InterPro" id="IPR038765">
    <property type="entry name" value="Papain-like_cys_pep_sf"/>
</dbReference>
<dbReference type="PANTHER" id="PTHR47053:SF1">
    <property type="entry name" value="MUREIN DD-ENDOPEPTIDASE MEPH-RELATED"/>
    <property type="match status" value="1"/>
</dbReference>
<dbReference type="GO" id="GO:0006508">
    <property type="term" value="P:proteolysis"/>
    <property type="evidence" value="ECO:0007669"/>
    <property type="project" value="UniProtKB-KW"/>
</dbReference>
<evidence type="ECO:0000256" key="1">
    <source>
        <dbReference type="ARBA" id="ARBA00007074"/>
    </source>
</evidence>
<comment type="similarity">
    <text evidence="1">Belongs to the peptidase C40 family.</text>
</comment>
<gene>
    <name evidence="7" type="ORF">SAMN04488528_100443</name>
</gene>
<keyword evidence="5" id="KW-0812">Transmembrane</keyword>
<evidence type="ECO:0000256" key="2">
    <source>
        <dbReference type="ARBA" id="ARBA00022670"/>
    </source>
</evidence>
<evidence type="ECO:0000256" key="4">
    <source>
        <dbReference type="ARBA" id="ARBA00022807"/>
    </source>
</evidence>
<dbReference type="Proteomes" id="UP000198619">
    <property type="component" value="Unassembled WGS sequence"/>
</dbReference>
<keyword evidence="8" id="KW-1185">Reference proteome</keyword>
<keyword evidence="4" id="KW-0788">Thiol protease</keyword>
<reference evidence="7 8" key="1">
    <citation type="submission" date="2016-10" db="EMBL/GenBank/DDBJ databases">
        <authorList>
            <person name="de Groot N.N."/>
        </authorList>
    </citation>
    <scope>NUCLEOTIDE SEQUENCE [LARGE SCALE GENOMIC DNA]</scope>
    <source>
        <strain evidence="7 8">DSM 12271</strain>
    </source>
</reference>
<evidence type="ECO:0000256" key="3">
    <source>
        <dbReference type="ARBA" id="ARBA00022801"/>
    </source>
</evidence>
<dbReference type="RefSeq" id="WP_090038821.1">
    <property type="nucleotide sequence ID" value="NZ_FOKI01000004.1"/>
</dbReference>
<keyword evidence="2" id="KW-0645">Protease</keyword>
<organism evidence="7 8">
    <name type="scientific">Clostridium frigidicarnis</name>
    <dbReference type="NCBI Taxonomy" id="84698"/>
    <lineage>
        <taxon>Bacteria</taxon>
        <taxon>Bacillati</taxon>
        <taxon>Bacillota</taxon>
        <taxon>Clostridia</taxon>
        <taxon>Eubacteriales</taxon>
        <taxon>Clostridiaceae</taxon>
        <taxon>Clostridium</taxon>
    </lineage>
</organism>
<dbReference type="Gene3D" id="3.90.1720.10">
    <property type="entry name" value="endopeptidase domain like (from Nostoc punctiforme)"/>
    <property type="match status" value="1"/>
</dbReference>
<dbReference type="InterPro" id="IPR000064">
    <property type="entry name" value="NLP_P60_dom"/>
</dbReference>
<dbReference type="EMBL" id="FOKI01000004">
    <property type="protein sequence ID" value="SFA83669.1"/>
    <property type="molecule type" value="Genomic_DNA"/>
</dbReference>
<dbReference type="Pfam" id="PF12913">
    <property type="entry name" value="SH3_6"/>
    <property type="match status" value="1"/>
</dbReference>
<dbReference type="InterPro" id="IPR039439">
    <property type="entry name" value="SH3b1_dom"/>
</dbReference>
<keyword evidence="3" id="KW-0378">Hydrolase</keyword>
<protein>
    <submittedName>
        <fullName evidence="7">SH3 domain (SH3b1 type)</fullName>
    </submittedName>
</protein>
<evidence type="ECO:0000313" key="7">
    <source>
        <dbReference type="EMBL" id="SFA83669.1"/>
    </source>
</evidence>
<dbReference type="PROSITE" id="PS51935">
    <property type="entry name" value="NLPC_P60"/>
    <property type="match status" value="1"/>
</dbReference>
<name>A0A1I0W4I0_9CLOT</name>
<keyword evidence="5" id="KW-0472">Membrane</keyword>
<dbReference type="GO" id="GO:0008234">
    <property type="term" value="F:cysteine-type peptidase activity"/>
    <property type="evidence" value="ECO:0007669"/>
    <property type="project" value="UniProtKB-KW"/>
</dbReference>
<dbReference type="InterPro" id="IPR051202">
    <property type="entry name" value="Peptidase_C40"/>
</dbReference>
<evidence type="ECO:0000313" key="8">
    <source>
        <dbReference type="Proteomes" id="UP000198619"/>
    </source>
</evidence>
<keyword evidence="5" id="KW-1133">Transmembrane helix</keyword>
<dbReference type="SUPFAM" id="SSF54001">
    <property type="entry name" value="Cysteine proteinases"/>
    <property type="match status" value="1"/>
</dbReference>
<evidence type="ECO:0000259" key="6">
    <source>
        <dbReference type="PROSITE" id="PS51935"/>
    </source>
</evidence>